<dbReference type="GO" id="GO:0009267">
    <property type="term" value="P:cellular response to starvation"/>
    <property type="evidence" value="ECO:0007669"/>
    <property type="project" value="TreeGrafter"/>
</dbReference>
<dbReference type="GO" id="GO:0000329">
    <property type="term" value="C:fungal-type vacuole membrane"/>
    <property type="evidence" value="ECO:0007669"/>
    <property type="project" value="TreeGrafter"/>
</dbReference>
<reference evidence="6" key="1">
    <citation type="submission" date="2020-04" db="EMBL/GenBank/DDBJ databases">
        <title>Analysis of mating type loci in Filobasidium floriforme.</title>
        <authorList>
            <person name="Nowrousian M."/>
        </authorList>
    </citation>
    <scope>NUCLEOTIDE SEQUENCE</scope>
    <source>
        <strain evidence="6">CBS 6242</strain>
    </source>
</reference>
<dbReference type="Proteomes" id="UP000812966">
    <property type="component" value="Unassembled WGS sequence"/>
</dbReference>
<proteinExistence type="inferred from homology"/>
<dbReference type="SUPFAM" id="SSF52540">
    <property type="entry name" value="P-loop containing nucleoside triphosphate hydrolases"/>
    <property type="match status" value="1"/>
</dbReference>
<dbReference type="GO" id="GO:1904263">
    <property type="term" value="P:positive regulation of TORC1 signaling"/>
    <property type="evidence" value="ECO:0007669"/>
    <property type="project" value="TreeGrafter"/>
</dbReference>
<dbReference type="InterPro" id="IPR006762">
    <property type="entry name" value="Gtr1_RagA"/>
</dbReference>
<feature type="region of interest" description="Disordered" evidence="5">
    <location>
        <begin position="273"/>
        <end position="304"/>
    </location>
</feature>
<comment type="function">
    <text evidence="4">GTPase involved in activation of the TORC1 signaling pathway, which promotes growth and represses autophagy in nutrient-rich conditions.</text>
</comment>
<evidence type="ECO:0000256" key="4">
    <source>
        <dbReference type="RuleBase" id="RU367014"/>
    </source>
</evidence>
<gene>
    <name evidence="6" type="ORF">FFLO_01263</name>
</gene>
<evidence type="ECO:0000256" key="1">
    <source>
        <dbReference type="ARBA" id="ARBA00007756"/>
    </source>
</evidence>
<keyword evidence="3 4" id="KW-0342">GTP-binding</keyword>
<dbReference type="Gene3D" id="3.30.450.190">
    <property type="match status" value="1"/>
</dbReference>
<dbReference type="PANTHER" id="PTHR11259">
    <property type="entry name" value="RAS-RELATED GTP BINDING RAG/GTR YEAST"/>
    <property type="match status" value="1"/>
</dbReference>
<evidence type="ECO:0000256" key="2">
    <source>
        <dbReference type="ARBA" id="ARBA00022741"/>
    </source>
</evidence>
<protein>
    <recommendedName>
        <fullName evidence="4">GTP-binding protein</fullName>
    </recommendedName>
</protein>
<dbReference type="AlphaFoldDB" id="A0A8K0JRS8"/>
<keyword evidence="7" id="KW-1185">Reference proteome</keyword>
<comment type="caution">
    <text evidence="6">The sequence shown here is derived from an EMBL/GenBank/DDBJ whole genome shotgun (WGS) entry which is preliminary data.</text>
</comment>
<comment type="similarity">
    <text evidence="1 4">Belongs to the GTR/RAG GTP-binding protein family.</text>
</comment>
<evidence type="ECO:0000313" key="7">
    <source>
        <dbReference type="Proteomes" id="UP000812966"/>
    </source>
</evidence>
<evidence type="ECO:0000256" key="5">
    <source>
        <dbReference type="SAM" id="MobiDB-lite"/>
    </source>
</evidence>
<dbReference type="PANTHER" id="PTHR11259:SF2">
    <property type="entry name" value="GH16429P"/>
    <property type="match status" value="1"/>
</dbReference>
<dbReference type="Pfam" id="PF04670">
    <property type="entry name" value="Gtr1_RagA"/>
    <property type="match status" value="1"/>
</dbReference>
<dbReference type="EMBL" id="JABELV010000017">
    <property type="protein sequence ID" value="KAG7567004.1"/>
    <property type="molecule type" value="Genomic_DNA"/>
</dbReference>
<comment type="subunit">
    <text evidence="4">Component of the GSE complex.</text>
</comment>
<dbReference type="Gene3D" id="3.40.50.300">
    <property type="entry name" value="P-loop containing nucleotide triphosphate hydrolases"/>
    <property type="match status" value="1"/>
</dbReference>
<feature type="compositionally biased region" description="Basic and acidic residues" evidence="5">
    <location>
        <begin position="273"/>
        <end position="287"/>
    </location>
</feature>
<dbReference type="GO" id="GO:0010507">
    <property type="term" value="P:negative regulation of autophagy"/>
    <property type="evidence" value="ECO:0007669"/>
    <property type="project" value="TreeGrafter"/>
</dbReference>
<organism evidence="6 7">
    <name type="scientific">Filobasidium floriforme</name>
    <dbReference type="NCBI Taxonomy" id="5210"/>
    <lineage>
        <taxon>Eukaryota</taxon>
        <taxon>Fungi</taxon>
        <taxon>Dikarya</taxon>
        <taxon>Basidiomycota</taxon>
        <taxon>Agaricomycotina</taxon>
        <taxon>Tremellomycetes</taxon>
        <taxon>Filobasidiales</taxon>
        <taxon>Filobasidiaceae</taxon>
        <taxon>Filobasidium</taxon>
    </lineage>
</organism>
<dbReference type="GO" id="GO:0005634">
    <property type="term" value="C:nucleus"/>
    <property type="evidence" value="ECO:0007669"/>
    <property type="project" value="TreeGrafter"/>
</dbReference>
<name>A0A8K0JRS8_9TREE</name>
<dbReference type="GO" id="GO:1990131">
    <property type="term" value="C:Gtr1-Gtr2 GTPase complex"/>
    <property type="evidence" value="ECO:0007669"/>
    <property type="project" value="UniProtKB-UniRule"/>
</dbReference>
<accession>A0A8K0JRS8</accession>
<keyword evidence="2 4" id="KW-0547">Nucleotide-binding</keyword>
<evidence type="ECO:0000256" key="3">
    <source>
        <dbReference type="ARBA" id="ARBA00023134"/>
    </source>
</evidence>
<sequence>MSGYGNERRKVLVLGAKKSGKTSSLKAVFEGMTPKDTIWLETTQQIVKTDFDSILPLELWDTPGSFDLDSITWEEFSTVVYMLDVSQDTHHPISKIVPTFILAYAQNPSINFEVFIHKADHWDADWQDEDFREITGRVMDEIADFSDWASLADTHPNVRFNVDADAWLETLTTEKIRFWLTSIHNYTIYEAWSKVIQRLMEDIYGTIEGLLNTFGQQSSMHKSFLFDINAKLYVAMDINSVESSTFQLCSDYLGRMMVFQSLFDNVPEARKQARSEKAKREGKRDPTQDEDDDEDPEEREWPANVARLGENTSICYWQFTKRLALMSVVSSDVLNQQQGMIEFNVALLRKAILQILEAIGQ</sequence>
<dbReference type="GO" id="GO:0003924">
    <property type="term" value="F:GTPase activity"/>
    <property type="evidence" value="ECO:0007669"/>
    <property type="project" value="UniProtKB-UniRule"/>
</dbReference>
<dbReference type="InterPro" id="IPR027417">
    <property type="entry name" value="P-loop_NTPase"/>
</dbReference>
<evidence type="ECO:0000313" key="6">
    <source>
        <dbReference type="EMBL" id="KAG7567004.1"/>
    </source>
</evidence>
<feature type="compositionally biased region" description="Acidic residues" evidence="5">
    <location>
        <begin position="288"/>
        <end position="298"/>
    </location>
</feature>
<dbReference type="GO" id="GO:0005525">
    <property type="term" value="F:GTP binding"/>
    <property type="evidence" value="ECO:0007669"/>
    <property type="project" value="UniProtKB-UniRule"/>
</dbReference>